<organism evidence="1 2">
    <name type="scientific">Brucella abortus (strain S19)</name>
    <dbReference type="NCBI Taxonomy" id="430066"/>
    <lineage>
        <taxon>Bacteria</taxon>
        <taxon>Pseudomonadati</taxon>
        <taxon>Pseudomonadota</taxon>
        <taxon>Alphaproteobacteria</taxon>
        <taxon>Hyphomicrobiales</taxon>
        <taxon>Brucellaceae</taxon>
        <taxon>Brucella/Ochrobactrum group</taxon>
        <taxon>Brucella</taxon>
    </lineage>
</organism>
<proteinExistence type="predicted"/>
<dbReference type="EMBL" id="CP000887">
    <property type="protein sequence ID" value="ACD73069.1"/>
    <property type="molecule type" value="Genomic_DNA"/>
</dbReference>
<dbReference type="HOGENOM" id="CLU_3363714_0_0_5"/>
<accession>A0A0F6AS61</accession>
<protein>
    <submittedName>
        <fullName evidence="1">Uncharacterized protein</fullName>
    </submittedName>
</protein>
<sequence length="35" mass="4144">MIQPGMSGLVRFCRKHFQQKCETETLEMLWFAPSL</sequence>
<dbReference type="AlphaFoldDB" id="A0A0F6AS61"/>
<reference evidence="1 2" key="1">
    <citation type="journal article" date="2008" name="PLoS ONE">
        <title>Genome sequence of Brucella abortus vaccine strain S19 compared to virulent strains yields candidate virulence genes.</title>
        <authorList>
            <person name="Crasta O.R."/>
            <person name="Folkerts O."/>
            <person name="Fei Z."/>
            <person name="Mane S.P."/>
            <person name="Evans C."/>
            <person name="Martino-Catt S."/>
            <person name="Bricker B."/>
            <person name="Yu G."/>
            <person name="Du L."/>
            <person name="Sobral B.W."/>
        </authorList>
    </citation>
    <scope>NUCLEOTIDE SEQUENCE [LARGE SCALE GENOMIC DNA]</scope>
    <source>
        <strain evidence="1 2">S19</strain>
    </source>
</reference>
<gene>
    <name evidence="1" type="ordered locus">BAbS19_I15850</name>
</gene>
<dbReference type="KEGG" id="bmc:BAbS19_I15850"/>
<name>A0A0F6AS61_BRUA1</name>
<evidence type="ECO:0000313" key="1">
    <source>
        <dbReference type="EMBL" id="ACD73069.1"/>
    </source>
</evidence>
<dbReference type="Proteomes" id="UP000002565">
    <property type="component" value="Chromosome 1"/>
</dbReference>
<evidence type="ECO:0000313" key="2">
    <source>
        <dbReference type="Proteomes" id="UP000002565"/>
    </source>
</evidence>